<organism evidence="2 3">
    <name type="scientific">Tsukamurella strandjordii</name>
    <dbReference type="NCBI Taxonomy" id="147577"/>
    <lineage>
        <taxon>Bacteria</taxon>
        <taxon>Bacillati</taxon>
        <taxon>Actinomycetota</taxon>
        <taxon>Actinomycetes</taxon>
        <taxon>Mycobacteriales</taxon>
        <taxon>Tsukamurellaceae</taxon>
        <taxon>Tsukamurella</taxon>
    </lineage>
</organism>
<feature type="chain" id="PRO_5041662981" evidence="1">
    <location>
        <begin position="32"/>
        <end position="146"/>
    </location>
</feature>
<comment type="caution">
    <text evidence="2">The sequence shown here is derived from an EMBL/GenBank/DDBJ whole genome shotgun (WGS) entry which is preliminary data.</text>
</comment>
<evidence type="ECO:0000313" key="3">
    <source>
        <dbReference type="Proteomes" id="UP001178281"/>
    </source>
</evidence>
<dbReference type="InterPro" id="IPR006311">
    <property type="entry name" value="TAT_signal"/>
</dbReference>
<dbReference type="PROSITE" id="PS51318">
    <property type="entry name" value="TAT"/>
    <property type="match status" value="1"/>
</dbReference>
<dbReference type="AlphaFoldDB" id="A0AA90NJ42"/>
<reference evidence="2" key="1">
    <citation type="submission" date="2023-08" db="EMBL/GenBank/DDBJ databases">
        <title>The draft genome of Tsukamurella strandjordii strain 050030.</title>
        <authorList>
            <person name="Zhao F."/>
            <person name="Feng Y."/>
            <person name="Zong Z."/>
        </authorList>
    </citation>
    <scope>NUCLEOTIDE SEQUENCE</scope>
    <source>
        <strain evidence="2">050030</strain>
    </source>
</reference>
<accession>A0AA90NJ42</accession>
<dbReference type="RefSeq" id="WP_305111735.1">
    <property type="nucleotide sequence ID" value="NZ_JAUTIX010000005.1"/>
</dbReference>
<sequence>MNIRTRTLLGAAAAGAIGLGALTAGAGAAGAAPGATPQICSQGADLVVFGGNQAGQYPNIDQRVPGVGYALANLPAGATDWTGTLQWRDVVTGKSGSAGPVAQPWIGTNTIQFSQLRTGPGIKAVTITLKGPEGQTLSCSGRLVVT</sequence>
<feature type="signal peptide" evidence="1">
    <location>
        <begin position="1"/>
        <end position="31"/>
    </location>
</feature>
<name>A0AA90NJ42_9ACTN</name>
<dbReference type="Proteomes" id="UP001178281">
    <property type="component" value="Unassembled WGS sequence"/>
</dbReference>
<keyword evidence="3" id="KW-1185">Reference proteome</keyword>
<keyword evidence="1" id="KW-0732">Signal</keyword>
<protein>
    <submittedName>
        <fullName evidence="2">Uncharacterized protein</fullName>
    </submittedName>
</protein>
<gene>
    <name evidence="2" type="ORF">Q7X28_13635</name>
</gene>
<proteinExistence type="predicted"/>
<evidence type="ECO:0000313" key="2">
    <source>
        <dbReference type="EMBL" id="MDP0398969.1"/>
    </source>
</evidence>
<evidence type="ECO:0000256" key="1">
    <source>
        <dbReference type="SAM" id="SignalP"/>
    </source>
</evidence>
<dbReference type="EMBL" id="JAUTIX010000005">
    <property type="protein sequence ID" value="MDP0398969.1"/>
    <property type="molecule type" value="Genomic_DNA"/>
</dbReference>